<dbReference type="PANTHER" id="PTHR10903">
    <property type="entry name" value="GTPASE, IMAP FAMILY MEMBER-RELATED"/>
    <property type="match status" value="1"/>
</dbReference>
<feature type="region of interest" description="Disordered" evidence="4">
    <location>
        <begin position="226"/>
        <end position="329"/>
    </location>
</feature>
<keyword evidence="3" id="KW-0342">GTP-binding</keyword>
<feature type="compositionally biased region" description="Basic and acidic residues" evidence="4">
    <location>
        <begin position="253"/>
        <end position="313"/>
    </location>
</feature>
<dbReference type="EMBL" id="JAUPFM010000013">
    <property type="protein sequence ID" value="KAK2832909.1"/>
    <property type="molecule type" value="Genomic_DNA"/>
</dbReference>
<dbReference type="PROSITE" id="PS51720">
    <property type="entry name" value="G_AIG1"/>
    <property type="match status" value="1"/>
</dbReference>
<dbReference type="Pfam" id="PF04548">
    <property type="entry name" value="AIG1"/>
    <property type="match status" value="1"/>
</dbReference>
<feature type="domain" description="AIG1-type G" evidence="5">
    <location>
        <begin position="19"/>
        <end position="212"/>
    </location>
</feature>
<protein>
    <recommendedName>
        <fullName evidence="5">AIG1-type G domain-containing protein</fullName>
    </recommendedName>
</protein>
<organism evidence="6 7">
    <name type="scientific">Channa striata</name>
    <name type="common">Snakehead murrel</name>
    <name type="synonym">Ophicephalus striatus</name>
    <dbReference type="NCBI Taxonomy" id="64152"/>
    <lineage>
        <taxon>Eukaryota</taxon>
        <taxon>Metazoa</taxon>
        <taxon>Chordata</taxon>
        <taxon>Craniata</taxon>
        <taxon>Vertebrata</taxon>
        <taxon>Euteleostomi</taxon>
        <taxon>Actinopterygii</taxon>
        <taxon>Neopterygii</taxon>
        <taxon>Teleostei</taxon>
        <taxon>Neoteleostei</taxon>
        <taxon>Acanthomorphata</taxon>
        <taxon>Anabantaria</taxon>
        <taxon>Anabantiformes</taxon>
        <taxon>Channoidei</taxon>
        <taxon>Channidae</taxon>
        <taxon>Channa</taxon>
    </lineage>
</organism>
<evidence type="ECO:0000313" key="6">
    <source>
        <dbReference type="EMBL" id="KAK2832909.1"/>
    </source>
</evidence>
<proteinExistence type="inferred from homology"/>
<sequence length="329" mass="36130">MVCVADSVLELLGNRESQKSELRVVLLGKTRDGKSTSGTAILGRLNDPAFEAKPGPSSVTNECKTERREIDGQILAVVDTPGLIHTRMKGGELAKAILAFVPEVQPGPHVLLLVLKLGDPDGNEKLLQIFQRVFKGAEGHTIVLFTHGDKYKVDEYLKRYPDLEKLVRESSVGYHVFDNKTVIDAQVTGLIENIKEVGKNGYYPNEKFEKIEKALKKEMKISEETNAESRVKKGGLRGSGGRSETGNGSRLKVGQEVDDGGRIPPEVDLKVNSDDRNPPEVELKAGINLDDRTSWQKRHGTEQEGGDDGKNPPEVELGASLDSYNRASY</sequence>
<dbReference type="Gene3D" id="3.40.50.300">
    <property type="entry name" value="P-loop containing nucleotide triphosphate hydrolases"/>
    <property type="match status" value="1"/>
</dbReference>
<keyword evidence="7" id="KW-1185">Reference proteome</keyword>
<dbReference type="SUPFAM" id="SSF52540">
    <property type="entry name" value="P-loop containing nucleoside triphosphate hydrolases"/>
    <property type="match status" value="1"/>
</dbReference>
<keyword evidence="2" id="KW-0547">Nucleotide-binding</keyword>
<name>A0AA88SAU0_CHASR</name>
<evidence type="ECO:0000256" key="1">
    <source>
        <dbReference type="ARBA" id="ARBA00008535"/>
    </source>
</evidence>
<accession>A0AA88SAU0</accession>
<dbReference type="PANTHER" id="PTHR10903:SF112">
    <property type="entry name" value="SI:CH211-113E8.5"/>
    <property type="match status" value="1"/>
</dbReference>
<evidence type="ECO:0000256" key="3">
    <source>
        <dbReference type="ARBA" id="ARBA00023134"/>
    </source>
</evidence>
<dbReference type="InterPro" id="IPR045058">
    <property type="entry name" value="GIMA/IAN/Toc"/>
</dbReference>
<dbReference type="GO" id="GO:0005525">
    <property type="term" value="F:GTP binding"/>
    <property type="evidence" value="ECO:0007669"/>
    <property type="project" value="UniProtKB-KW"/>
</dbReference>
<comment type="caution">
    <text evidence="6">The sequence shown here is derived from an EMBL/GenBank/DDBJ whole genome shotgun (WGS) entry which is preliminary data.</text>
</comment>
<evidence type="ECO:0000256" key="2">
    <source>
        <dbReference type="ARBA" id="ARBA00022741"/>
    </source>
</evidence>
<dbReference type="InterPro" id="IPR027417">
    <property type="entry name" value="P-loop_NTPase"/>
</dbReference>
<dbReference type="InterPro" id="IPR006703">
    <property type="entry name" value="G_AIG1"/>
</dbReference>
<comment type="similarity">
    <text evidence="1">Belongs to the TRAFAC class TrmE-Era-EngA-EngB-Septin-like GTPase superfamily. AIG1/Toc34/Toc159-like paraseptin GTPase family. IAN subfamily.</text>
</comment>
<dbReference type="Proteomes" id="UP001187415">
    <property type="component" value="Unassembled WGS sequence"/>
</dbReference>
<evidence type="ECO:0000313" key="7">
    <source>
        <dbReference type="Proteomes" id="UP001187415"/>
    </source>
</evidence>
<dbReference type="AlphaFoldDB" id="A0AA88SAU0"/>
<reference evidence="6" key="1">
    <citation type="submission" date="2023-07" db="EMBL/GenBank/DDBJ databases">
        <title>Chromosome-level Genome Assembly of Striped Snakehead (Channa striata).</title>
        <authorList>
            <person name="Liu H."/>
        </authorList>
    </citation>
    <scope>NUCLEOTIDE SEQUENCE</scope>
    <source>
        <strain evidence="6">Gz</strain>
        <tissue evidence="6">Muscle</tissue>
    </source>
</reference>
<evidence type="ECO:0000256" key="4">
    <source>
        <dbReference type="SAM" id="MobiDB-lite"/>
    </source>
</evidence>
<evidence type="ECO:0000259" key="5">
    <source>
        <dbReference type="PROSITE" id="PS51720"/>
    </source>
</evidence>
<gene>
    <name evidence="6" type="ORF">Q5P01_016798</name>
</gene>